<sequence length="95" mass="11083">MLNISYVTRRLESNHSTSFSSFVKRISIKITPINTFSVFLPRRHGQHNTTTKPHTQFCSTKLVTCFSTTANAYMIHLWSHKIQTLFLFFEIFSLP</sequence>
<reference evidence="1" key="1">
    <citation type="submission" date="2014-09" db="EMBL/GenBank/DDBJ databases">
        <authorList>
            <person name="Magalhaes I.L.F."/>
            <person name="Oliveira U."/>
            <person name="Santos F.R."/>
            <person name="Vidigal T.H.D.A."/>
            <person name="Brescovit A.D."/>
            <person name="Santos A.J."/>
        </authorList>
    </citation>
    <scope>NUCLEOTIDE SEQUENCE</scope>
    <source>
        <tissue evidence="1">Shoot tissue taken approximately 20 cm above the soil surface</tissue>
    </source>
</reference>
<dbReference type="AlphaFoldDB" id="A0A0A8XU68"/>
<evidence type="ECO:0000313" key="1">
    <source>
        <dbReference type="EMBL" id="JAD16303.1"/>
    </source>
</evidence>
<organism evidence="1">
    <name type="scientific">Arundo donax</name>
    <name type="common">Giant reed</name>
    <name type="synonym">Donax arundinaceus</name>
    <dbReference type="NCBI Taxonomy" id="35708"/>
    <lineage>
        <taxon>Eukaryota</taxon>
        <taxon>Viridiplantae</taxon>
        <taxon>Streptophyta</taxon>
        <taxon>Embryophyta</taxon>
        <taxon>Tracheophyta</taxon>
        <taxon>Spermatophyta</taxon>
        <taxon>Magnoliopsida</taxon>
        <taxon>Liliopsida</taxon>
        <taxon>Poales</taxon>
        <taxon>Poaceae</taxon>
        <taxon>PACMAD clade</taxon>
        <taxon>Arundinoideae</taxon>
        <taxon>Arundineae</taxon>
        <taxon>Arundo</taxon>
    </lineage>
</organism>
<proteinExistence type="predicted"/>
<protein>
    <submittedName>
        <fullName evidence="1">Uncharacterized protein</fullName>
    </submittedName>
</protein>
<accession>A0A0A8XU68</accession>
<dbReference type="EMBL" id="GBRH01281592">
    <property type="protein sequence ID" value="JAD16303.1"/>
    <property type="molecule type" value="Transcribed_RNA"/>
</dbReference>
<reference evidence="1" key="2">
    <citation type="journal article" date="2015" name="Data Brief">
        <title>Shoot transcriptome of the giant reed, Arundo donax.</title>
        <authorList>
            <person name="Barrero R.A."/>
            <person name="Guerrero F.D."/>
            <person name="Moolhuijzen P."/>
            <person name="Goolsby J.A."/>
            <person name="Tidwell J."/>
            <person name="Bellgard S.E."/>
            <person name="Bellgard M.I."/>
        </authorList>
    </citation>
    <scope>NUCLEOTIDE SEQUENCE</scope>
    <source>
        <tissue evidence="1">Shoot tissue taken approximately 20 cm above the soil surface</tissue>
    </source>
</reference>
<name>A0A0A8XU68_ARUDO</name>